<dbReference type="PATRIC" id="fig|1698264.3.peg.1644"/>
<comment type="caution">
    <text evidence="3">The sequence shown here is derived from an EMBL/GenBank/DDBJ whole genome shotgun (WGS) entry which is preliminary data.</text>
</comment>
<evidence type="ECO:0000313" key="4">
    <source>
        <dbReference type="Proteomes" id="UP000070284"/>
    </source>
</evidence>
<dbReference type="AlphaFoldDB" id="A0A133UJK9"/>
<feature type="domain" description="Bacterial repeat" evidence="2">
    <location>
        <begin position="22"/>
        <end position="87"/>
    </location>
</feature>
<keyword evidence="1" id="KW-0472">Membrane</keyword>
<protein>
    <recommendedName>
        <fullName evidence="2">Bacterial repeat domain-containing protein</fullName>
    </recommendedName>
</protein>
<evidence type="ECO:0000313" key="3">
    <source>
        <dbReference type="EMBL" id="KXA94407.1"/>
    </source>
</evidence>
<proteinExistence type="predicted"/>
<evidence type="ECO:0000256" key="1">
    <source>
        <dbReference type="SAM" id="Phobius"/>
    </source>
</evidence>
<keyword evidence="1" id="KW-1133">Transmembrane helix</keyword>
<dbReference type="Proteomes" id="UP000070284">
    <property type="component" value="Unassembled WGS sequence"/>
</dbReference>
<evidence type="ECO:0000259" key="2">
    <source>
        <dbReference type="Pfam" id="PF18998"/>
    </source>
</evidence>
<reference evidence="3 4" key="1">
    <citation type="journal article" date="2016" name="Sci. Rep.">
        <title>Metabolic traits of an uncultured archaeal lineage -MSBL1- from brine pools of the Red Sea.</title>
        <authorList>
            <person name="Mwirichia R."/>
            <person name="Alam I."/>
            <person name="Rashid M."/>
            <person name="Vinu M."/>
            <person name="Ba-Alawi W."/>
            <person name="Anthony Kamau A."/>
            <person name="Kamanda Ngugi D."/>
            <person name="Goker M."/>
            <person name="Klenk H.P."/>
            <person name="Bajic V."/>
            <person name="Stingl U."/>
        </authorList>
    </citation>
    <scope>NUCLEOTIDE SEQUENCE [LARGE SCALE GENOMIC DNA]</scope>
    <source>
        <strain evidence="3">SCGC-AAA259E19</strain>
    </source>
</reference>
<keyword evidence="1" id="KW-0812">Transmembrane</keyword>
<gene>
    <name evidence="3" type="ORF">AKJ65_04515</name>
</gene>
<name>A0A133UJK9_9EURY</name>
<organism evidence="3 4">
    <name type="scientific">candidate division MSBL1 archaeon SCGC-AAA259E19</name>
    <dbReference type="NCBI Taxonomy" id="1698264"/>
    <lineage>
        <taxon>Archaea</taxon>
        <taxon>Methanobacteriati</taxon>
        <taxon>Methanobacteriota</taxon>
        <taxon>candidate division MSBL1</taxon>
    </lineage>
</organism>
<dbReference type="Pfam" id="PF18998">
    <property type="entry name" value="Flg_new_2"/>
    <property type="match status" value="1"/>
</dbReference>
<dbReference type="InterPro" id="IPR044060">
    <property type="entry name" value="Bacterial_rp_domain"/>
</dbReference>
<accession>A0A133UJK9</accession>
<feature type="transmembrane region" description="Helical" evidence="1">
    <location>
        <begin position="97"/>
        <end position="117"/>
    </location>
</feature>
<sequence>MDSDKSVEAHFIRVYNLSKSLDPSKGGTISISPSGGTYEEGTEVTVTAEPASGYEFDHWSGDLSGASGTKTVTLNSDMSVTAYFTKTGEEEGGGLSLTWIAIGIGVIIAVIATVVVVKKYSGEKARGQ</sequence>
<dbReference type="EMBL" id="LHXO01000060">
    <property type="protein sequence ID" value="KXA94407.1"/>
    <property type="molecule type" value="Genomic_DNA"/>
</dbReference>
<keyword evidence="4" id="KW-1185">Reference proteome</keyword>